<protein>
    <recommendedName>
        <fullName evidence="4">Integral membrane protein-like protein</fullName>
    </recommendedName>
</protein>
<dbReference type="InterPro" id="IPR009571">
    <property type="entry name" value="SUR7/Rim9-like_fungi"/>
</dbReference>
<feature type="transmembrane region" description="Helical" evidence="1">
    <location>
        <begin position="160"/>
        <end position="179"/>
    </location>
</feature>
<accession>A0A6G1KDG7</accession>
<organism evidence="2 3">
    <name type="scientific">Pleomassaria siparia CBS 279.74</name>
    <dbReference type="NCBI Taxonomy" id="1314801"/>
    <lineage>
        <taxon>Eukaryota</taxon>
        <taxon>Fungi</taxon>
        <taxon>Dikarya</taxon>
        <taxon>Ascomycota</taxon>
        <taxon>Pezizomycotina</taxon>
        <taxon>Dothideomycetes</taxon>
        <taxon>Pleosporomycetidae</taxon>
        <taxon>Pleosporales</taxon>
        <taxon>Pleomassariaceae</taxon>
        <taxon>Pleomassaria</taxon>
    </lineage>
</organism>
<evidence type="ECO:0000313" key="3">
    <source>
        <dbReference type="Proteomes" id="UP000799428"/>
    </source>
</evidence>
<gene>
    <name evidence="2" type="ORF">K504DRAFT_533514</name>
</gene>
<keyword evidence="1" id="KW-1133">Transmembrane helix</keyword>
<keyword evidence="1" id="KW-0812">Transmembrane</keyword>
<dbReference type="EMBL" id="MU005769">
    <property type="protein sequence ID" value="KAF2710585.1"/>
    <property type="molecule type" value="Genomic_DNA"/>
</dbReference>
<feature type="transmembrane region" description="Helical" evidence="1">
    <location>
        <begin position="12"/>
        <end position="31"/>
    </location>
</feature>
<feature type="transmembrane region" description="Helical" evidence="1">
    <location>
        <begin position="191"/>
        <end position="221"/>
    </location>
</feature>
<sequence>MKVWIWPIIGTFLSLSALLIILSVVLSSLVLSPGQYSRLYLAHIDATNSKIVDALNKLDDKNDKLKRVAGIPETVSTVGLPDLYDNNKIHQYYYIYLLNYCSGTDGPDGKIIVDFCSKHGQEIWDLFALWQTFDPVTEEEPNHKKLHFQWLSSRPNWLKYGFGLAAILSAMSVMLGIVGQCVFRRGRPLWIMFYASVIAFIMLFVVVAAAQVTFGLMVFHAEEQNAGMTKMGISVYLVNWISVVLSLISMVIWFVYGRMSSKHKKVAKAIGLDVETHSHKYEELEDDALDGSHTPKGHFRGQSMDLLHAHRSGQDTKF</sequence>
<name>A0A6G1KDG7_9PLEO</name>
<keyword evidence="3" id="KW-1185">Reference proteome</keyword>
<dbReference type="OrthoDB" id="4480814at2759"/>
<dbReference type="Pfam" id="PF06687">
    <property type="entry name" value="SUR7"/>
    <property type="match status" value="1"/>
</dbReference>
<evidence type="ECO:0000256" key="1">
    <source>
        <dbReference type="SAM" id="Phobius"/>
    </source>
</evidence>
<proteinExistence type="predicted"/>
<dbReference type="AlphaFoldDB" id="A0A6G1KDG7"/>
<reference evidence="2" key="1">
    <citation type="journal article" date="2020" name="Stud. Mycol.">
        <title>101 Dothideomycetes genomes: a test case for predicting lifestyles and emergence of pathogens.</title>
        <authorList>
            <person name="Haridas S."/>
            <person name="Albert R."/>
            <person name="Binder M."/>
            <person name="Bloem J."/>
            <person name="Labutti K."/>
            <person name="Salamov A."/>
            <person name="Andreopoulos B."/>
            <person name="Baker S."/>
            <person name="Barry K."/>
            <person name="Bills G."/>
            <person name="Bluhm B."/>
            <person name="Cannon C."/>
            <person name="Castanera R."/>
            <person name="Culley D."/>
            <person name="Daum C."/>
            <person name="Ezra D."/>
            <person name="Gonzalez J."/>
            <person name="Henrissat B."/>
            <person name="Kuo A."/>
            <person name="Liang C."/>
            <person name="Lipzen A."/>
            <person name="Lutzoni F."/>
            <person name="Magnuson J."/>
            <person name="Mondo S."/>
            <person name="Nolan M."/>
            <person name="Ohm R."/>
            <person name="Pangilinan J."/>
            <person name="Park H.-J."/>
            <person name="Ramirez L."/>
            <person name="Alfaro M."/>
            <person name="Sun H."/>
            <person name="Tritt A."/>
            <person name="Yoshinaga Y."/>
            <person name="Zwiers L.-H."/>
            <person name="Turgeon B."/>
            <person name="Goodwin S."/>
            <person name="Spatafora J."/>
            <person name="Crous P."/>
            <person name="Grigoriev I."/>
        </authorList>
    </citation>
    <scope>NUCLEOTIDE SEQUENCE</scope>
    <source>
        <strain evidence="2">CBS 279.74</strain>
    </source>
</reference>
<dbReference type="GO" id="GO:0005886">
    <property type="term" value="C:plasma membrane"/>
    <property type="evidence" value="ECO:0007669"/>
    <property type="project" value="InterPro"/>
</dbReference>
<evidence type="ECO:0008006" key="4">
    <source>
        <dbReference type="Google" id="ProtNLM"/>
    </source>
</evidence>
<dbReference type="Proteomes" id="UP000799428">
    <property type="component" value="Unassembled WGS sequence"/>
</dbReference>
<evidence type="ECO:0000313" key="2">
    <source>
        <dbReference type="EMBL" id="KAF2710585.1"/>
    </source>
</evidence>
<keyword evidence="1" id="KW-0472">Membrane</keyword>
<feature type="transmembrane region" description="Helical" evidence="1">
    <location>
        <begin position="233"/>
        <end position="256"/>
    </location>
</feature>